<dbReference type="Gene3D" id="1.10.287.1120">
    <property type="entry name" value="Bipartite methylase S protein"/>
    <property type="match status" value="1"/>
</dbReference>
<evidence type="ECO:0000256" key="3">
    <source>
        <dbReference type="ARBA" id="ARBA00023125"/>
    </source>
</evidence>
<evidence type="ECO:0000256" key="2">
    <source>
        <dbReference type="ARBA" id="ARBA00022747"/>
    </source>
</evidence>
<keyword evidence="2" id="KW-0680">Restriction system</keyword>
<sequence length="413" mass="46093">MVTYPSDWNDVTVGDLVKTYGGLSGKRKEDFENGRRPFITYMDVYSHSVIRQPSGMVRVDESEYQNFVSPGDLLFTQSSETPDEVGKVATYSGMGQPFLNSFCFGGTPRQKFDANFLVQFLSHGAPRQAITLLAQGSTRYNLAPGRLLTLKIAIPTIREQRAIAEVLSGFDEHLANLDELIAKKKAIRDGALDQLITGDTRISDSRDPWVQISFGDSITPKARIGWQGLKAEEYLPMGYSYLIGGTDFRSGTISLDKISFVDRERFELDPFIQVESGDVLVTKDGTIGKVALVPELDKPATLNSGVFVFRPNENLRRDYLYWVLSSSVFTDFIEALSAGSTIKHLYQKDLKEFSFKIPSSLTEQRMIAESLFSMDEEISVLKAERSKIEALKLGAMDDLLTGRVRLPVEEEAA</sequence>
<gene>
    <name evidence="5" type="ORF">CJ240_03725</name>
</gene>
<dbReference type="Pfam" id="PF01420">
    <property type="entry name" value="Methylase_S"/>
    <property type="match status" value="2"/>
</dbReference>
<dbReference type="PANTHER" id="PTHR30408:SF12">
    <property type="entry name" value="TYPE I RESTRICTION ENZYME MJAVIII SPECIFICITY SUBUNIT"/>
    <property type="match status" value="1"/>
</dbReference>
<dbReference type="GO" id="GO:0004519">
    <property type="term" value="F:endonuclease activity"/>
    <property type="evidence" value="ECO:0007669"/>
    <property type="project" value="UniProtKB-KW"/>
</dbReference>
<dbReference type="SUPFAM" id="SSF116734">
    <property type="entry name" value="DNA methylase specificity domain"/>
    <property type="match status" value="2"/>
</dbReference>
<dbReference type="EMBL" id="PNGC01000001">
    <property type="protein sequence ID" value="PMB90831.1"/>
    <property type="molecule type" value="Genomic_DNA"/>
</dbReference>
<accession>A0ABX4UW21</accession>
<organism evidence="5 6">
    <name type="scientific">Varibaculum cambriense</name>
    <dbReference type="NCBI Taxonomy" id="184870"/>
    <lineage>
        <taxon>Bacteria</taxon>
        <taxon>Bacillati</taxon>
        <taxon>Actinomycetota</taxon>
        <taxon>Actinomycetes</taxon>
        <taxon>Actinomycetales</taxon>
        <taxon>Actinomycetaceae</taxon>
        <taxon>Varibaculum</taxon>
    </lineage>
</organism>
<keyword evidence="3" id="KW-0238">DNA-binding</keyword>
<evidence type="ECO:0000256" key="1">
    <source>
        <dbReference type="ARBA" id="ARBA00010923"/>
    </source>
</evidence>
<keyword evidence="5" id="KW-0255">Endonuclease</keyword>
<dbReference type="Gene3D" id="3.90.220.20">
    <property type="entry name" value="DNA methylase specificity domains"/>
    <property type="match status" value="2"/>
</dbReference>
<keyword evidence="6" id="KW-1185">Reference proteome</keyword>
<feature type="domain" description="Type I restriction modification DNA specificity" evidence="4">
    <location>
        <begin position="5"/>
        <end position="175"/>
    </location>
</feature>
<dbReference type="InterPro" id="IPR052021">
    <property type="entry name" value="Type-I_RS_S_subunit"/>
</dbReference>
<evidence type="ECO:0000259" key="4">
    <source>
        <dbReference type="Pfam" id="PF01420"/>
    </source>
</evidence>
<name>A0ABX4UW21_9ACTO</name>
<dbReference type="Proteomes" id="UP000243201">
    <property type="component" value="Unassembled WGS sequence"/>
</dbReference>
<comment type="caution">
    <text evidence="5">The sequence shown here is derived from an EMBL/GenBank/DDBJ whole genome shotgun (WGS) entry which is preliminary data.</text>
</comment>
<dbReference type="RefSeq" id="WP_102184082.1">
    <property type="nucleotide sequence ID" value="NZ_PNGC01000001.1"/>
</dbReference>
<reference evidence="5 6" key="1">
    <citation type="submission" date="2017-09" db="EMBL/GenBank/DDBJ databases">
        <title>Bacterial strain isolated from the female urinary microbiota.</title>
        <authorList>
            <person name="Thomas-White K."/>
            <person name="Kumar N."/>
            <person name="Forster S."/>
            <person name="Putonti C."/>
            <person name="Lawley T."/>
            <person name="Wolfe A.J."/>
        </authorList>
    </citation>
    <scope>NUCLEOTIDE SEQUENCE [LARGE SCALE GENOMIC DNA]</scope>
    <source>
        <strain evidence="5 6">UMB0744</strain>
    </source>
</reference>
<evidence type="ECO:0000313" key="6">
    <source>
        <dbReference type="Proteomes" id="UP000243201"/>
    </source>
</evidence>
<keyword evidence="5" id="KW-0378">Hydrolase</keyword>
<keyword evidence="5" id="KW-0540">Nuclease</keyword>
<dbReference type="InterPro" id="IPR000055">
    <property type="entry name" value="Restrct_endonuc_typeI_TRD"/>
</dbReference>
<dbReference type="PANTHER" id="PTHR30408">
    <property type="entry name" value="TYPE-1 RESTRICTION ENZYME ECOKI SPECIFICITY PROTEIN"/>
    <property type="match status" value="1"/>
</dbReference>
<dbReference type="InterPro" id="IPR044946">
    <property type="entry name" value="Restrct_endonuc_typeI_TRD_sf"/>
</dbReference>
<proteinExistence type="inferred from homology"/>
<evidence type="ECO:0000313" key="5">
    <source>
        <dbReference type="EMBL" id="PMB90831.1"/>
    </source>
</evidence>
<comment type="similarity">
    <text evidence="1">Belongs to the type-I restriction system S methylase family.</text>
</comment>
<feature type="domain" description="Type I restriction modification DNA specificity" evidence="4">
    <location>
        <begin position="265"/>
        <end position="389"/>
    </location>
</feature>
<protein>
    <submittedName>
        <fullName evidence="5">Restriction endonuclease subunit S</fullName>
    </submittedName>
</protein>